<sequence>MPHFTVSQIFTFDKVNQAKVTQLLEDAGIKRDANLDYTCGIFEEDGTLIATGSLFVNTLRCFAVCKRYTGEGLLNQIITHLISIQFERGNTHLFVYTKPESSKFFKDLGFYPIAEIPNLVTFMENRRAGFSDYLKKLVADDNRNITDAAAIVMNANPFTLGHLHLIEKAARENQVVHLFLVSEDTSLVPFEVRKALILAGTSHLTNIIYHETGSYIISQSTFPSYFQKDSESIIKSQAEVDLSIFTKIAKTLGITKRYVGEEPNSLVTNIYNQAMQEKLPQMGIDCIVIPRLSIDGEIVSASTVRQLIKEDNLEAIKKFVPESTYQYFKSNQASEIIRNIQHETNVIHY</sequence>
<dbReference type="EMBL" id="NSGR01000005">
    <property type="protein sequence ID" value="PCH13167.1"/>
    <property type="molecule type" value="Genomic_DNA"/>
</dbReference>
<gene>
    <name evidence="5" type="primary">citC</name>
    <name evidence="5" type="ORF">A9Y57_00567</name>
</gene>
<evidence type="ECO:0000256" key="2">
    <source>
        <dbReference type="ARBA" id="ARBA00022840"/>
    </source>
</evidence>
<comment type="caution">
    <text evidence="5">The sequence shown here is derived from an EMBL/GenBank/DDBJ whole genome shotgun (WGS) entry which is preliminary data.</text>
</comment>
<dbReference type="PANTHER" id="PTHR40599:SF1">
    <property type="entry name" value="[CITRATE [PRO-3S]-LYASE] LIGASE"/>
    <property type="match status" value="1"/>
</dbReference>
<keyword evidence="3 5" id="KW-0436">Ligase</keyword>
<dbReference type="Proteomes" id="UP000217465">
    <property type="component" value="Unassembled WGS sequence"/>
</dbReference>
<name>A0A854WH55_9STRE</name>
<dbReference type="PIRSF" id="PIRSF005751">
    <property type="entry name" value="Acet_citr_lig"/>
    <property type="match status" value="1"/>
</dbReference>
<reference evidence="5 6" key="1">
    <citation type="submission" date="2016-06" db="EMBL/GenBank/DDBJ databases">
        <authorList>
            <person name="Haines A.N."/>
            <person name="Council K.R."/>
        </authorList>
    </citation>
    <scope>NUCLEOTIDE SEQUENCE [LARGE SCALE GENOMIC DNA]</scope>
    <source>
        <strain evidence="5 6">SP158-29</strain>
    </source>
</reference>
<comment type="catalytic activity">
    <reaction evidence="3">
        <text>holo-[citrate lyase ACP] + acetate + ATP = acetyl-[citrate lyase ACP] + AMP + diphosphate</text>
        <dbReference type="Rhea" id="RHEA:23788"/>
        <dbReference type="Rhea" id="RHEA-COMP:10158"/>
        <dbReference type="Rhea" id="RHEA-COMP:13710"/>
        <dbReference type="ChEBI" id="CHEBI:30089"/>
        <dbReference type="ChEBI" id="CHEBI:30616"/>
        <dbReference type="ChEBI" id="CHEBI:33019"/>
        <dbReference type="ChEBI" id="CHEBI:82683"/>
        <dbReference type="ChEBI" id="CHEBI:137976"/>
        <dbReference type="ChEBI" id="CHEBI:456215"/>
        <dbReference type="EC" id="6.2.1.22"/>
    </reaction>
</comment>
<dbReference type="Gene3D" id="3.40.50.620">
    <property type="entry name" value="HUPs"/>
    <property type="match status" value="1"/>
</dbReference>
<dbReference type="NCBIfam" id="TIGR00124">
    <property type="entry name" value="cit_ly_ligase"/>
    <property type="match status" value="1"/>
</dbReference>
<dbReference type="InterPro" id="IPR000182">
    <property type="entry name" value="GNAT_dom"/>
</dbReference>
<dbReference type="InterPro" id="IPR016181">
    <property type="entry name" value="Acyl_CoA_acyltransferase"/>
</dbReference>
<keyword evidence="2 3" id="KW-0067">ATP-binding</keyword>
<dbReference type="InterPro" id="IPR014729">
    <property type="entry name" value="Rossmann-like_a/b/a_fold"/>
</dbReference>
<dbReference type="GO" id="GO:0005524">
    <property type="term" value="F:ATP binding"/>
    <property type="evidence" value="ECO:0007669"/>
    <property type="project" value="UniProtKB-UniRule"/>
</dbReference>
<evidence type="ECO:0000256" key="1">
    <source>
        <dbReference type="ARBA" id="ARBA00022741"/>
    </source>
</evidence>
<dbReference type="RefSeq" id="WP_096633393.1">
    <property type="nucleotide sequence ID" value="NZ_NSGR01000005.1"/>
</dbReference>
<dbReference type="GO" id="GO:0008771">
    <property type="term" value="F:[citrate (pro-3S)-lyase] ligase activity"/>
    <property type="evidence" value="ECO:0007669"/>
    <property type="project" value="UniProtKB-EC"/>
</dbReference>
<organism evidence="5 6">
    <name type="scientific">Streptococcus parauberis</name>
    <dbReference type="NCBI Taxonomy" id="1348"/>
    <lineage>
        <taxon>Bacteria</taxon>
        <taxon>Bacillati</taxon>
        <taxon>Bacillota</taxon>
        <taxon>Bacilli</taxon>
        <taxon>Lactobacillales</taxon>
        <taxon>Streptococcaceae</taxon>
        <taxon>Streptococcus</taxon>
    </lineage>
</organism>
<keyword evidence="5" id="KW-0456">Lyase</keyword>
<dbReference type="PANTHER" id="PTHR40599">
    <property type="entry name" value="[CITRATE [PRO-3S]-LYASE] LIGASE"/>
    <property type="match status" value="1"/>
</dbReference>
<accession>A0A854WH55</accession>
<dbReference type="GO" id="GO:0016747">
    <property type="term" value="F:acyltransferase activity, transferring groups other than amino-acyl groups"/>
    <property type="evidence" value="ECO:0007669"/>
    <property type="project" value="InterPro"/>
</dbReference>
<dbReference type="Pfam" id="PF08218">
    <property type="entry name" value="Citrate_ly_lig"/>
    <property type="match status" value="1"/>
</dbReference>
<dbReference type="AlphaFoldDB" id="A0A854WH55"/>
<dbReference type="CDD" id="cd02169">
    <property type="entry name" value="Citrate_lyase_ligase"/>
    <property type="match status" value="1"/>
</dbReference>
<dbReference type="PROSITE" id="PS51186">
    <property type="entry name" value="GNAT"/>
    <property type="match status" value="1"/>
</dbReference>
<protein>
    <recommendedName>
        <fullName evidence="3">[Citrate [pro-3S]-lyase] ligase</fullName>
        <ecNumber evidence="3">6.2.1.22</ecNumber>
    </recommendedName>
</protein>
<keyword evidence="1 3" id="KW-0547">Nucleotide-binding</keyword>
<dbReference type="InterPro" id="IPR013166">
    <property type="entry name" value="Citrate_lyase_ligase_C"/>
</dbReference>
<dbReference type="SMART" id="SM00764">
    <property type="entry name" value="Citrate_ly_lig"/>
    <property type="match status" value="1"/>
</dbReference>
<dbReference type="EC" id="6.2.1.22" evidence="3"/>
<evidence type="ECO:0000313" key="6">
    <source>
        <dbReference type="Proteomes" id="UP000217465"/>
    </source>
</evidence>
<dbReference type="InterPro" id="IPR005216">
    <property type="entry name" value="Citrate_lyase_ligase"/>
</dbReference>
<evidence type="ECO:0000256" key="3">
    <source>
        <dbReference type="PIRNR" id="PIRNR005751"/>
    </source>
</evidence>
<dbReference type="Gene3D" id="3.40.630.30">
    <property type="match status" value="1"/>
</dbReference>
<dbReference type="GO" id="GO:0016829">
    <property type="term" value="F:lyase activity"/>
    <property type="evidence" value="ECO:0007669"/>
    <property type="project" value="UniProtKB-KW"/>
</dbReference>
<evidence type="ECO:0000259" key="4">
    <source>
        <dbReference type="PROSITE" id="PS51186"/>
    </source>
</evidence>
<dbReference type="SUPFAM" id="SSF55729">
    <property type="entry name" value="Acyl-CoA N-acyltransferases (Nat)"/>
    <property type="match status" value="1"/>
</dbReference>
<proteinExistence type="predicted"/>
<dbReference type="SUPFAM" id="SSF52374">
    <property type="entry name" value="Nucleotidylyl transferase"/>
    <property type="match status" value="1"/>
</dbReference>
<feature type="domain" description="N-acetyltransferase" evidence="4">
    <location>
        <begin position="1"/>
        <end position="128"/>
    </location>
</feature>
<comment type="function">
    <text evidence="3">Acetylation of prosthetic group (2-(5''-phosphoribosyl)-3'-dephosphocoenzyme-A) of the gamma subunit of citrate lyase.</text>
</comment>
<evidence type="ECO:0000313" key="5">
    <source>
        <dbReference type="EMBL" id="PCH13167.1"/>
    </source>
</evidence>